<evidence type="ECO:0000313" key="2">
    <source>
        <dbReference type="Proteomes" id="UP000193719"/>
    </source>
</evidence>
<protein>
    <submittedName>
        <fullName evidence="1">Uncharacterized protein</fullName>
    </submittedName>
</protein>
<reference evidence="1 2" key="1">
    <citation type="submission" date="2016-08" db="EMBL/GenBank/DDBJ databases">
        <title>Genomes of anaerobic fungi encode conserved fungal cellulosomes for biomass hydrolysis.</title>
        <authorList>
            <consortium name="DOE Joint Genome Institute"/>
            <person name="Haitjema C.H."/>
            <person name="Gilmore S.P."/>
            <person name="Henske J.K."/>
            <person name="Solomon K.V."/>
            <person name="De Groot R."/>
            <person name="Kuo A."/>
            <person name="Mondo S.J."/>
            <person name="Salamov A.A."/>
            <person name="Labutti K."/>
            <person name="Zhao Z."/>
            <person name="Chiniquy J."/>
            <person name="Barry K."/>
            <person name="Brewer H.M."/>
            <person name="Purvine S.O."/>
            <person name="Wright A.T."/>
            <person name="Boxma B."/>
            <person name="Van Alen T."/>
            <person name="Hackstein J.H."/>
            <person name="Baker S.E."/>
            <person name="Grigoriev I.V."/>
            <person name="O'Malley M.A."/>
        </authorList>
    </citation>
    <scope>NUCLEOTIDE SEQUENCE [LARGE SCALE GENOMIC DNA]</scope>
    <source>
        <strain evidence="2">finn</strain>
    </source>
</reference>
<dbReference type="AlphaFoldDB" id="A0A1Y1UY33"/>
<dbReference type="Proteomes" id="UP000193719">
    <property type="component" value="Unassembled WGS sequence"/>
</dbReference>
<sequence>MFNPGLKVKVKNESYFKNDNSSHVKDLINIKNKIRSFNKPYNTRKEEDVIILPYKEGEDNEIHRNIIFQNNSFNDINIKDIFLLSTDCFTYHQEKTIKDYIQKIEVIKESKRSLEYFVKTKSLERNYLKSNKEVSVKFETNPNYNYFIIITLTNNDVYISQPHSNRTLKHFLQKGKKSYLINLFQKKHINTFLFYIKILFKKNTDKFNKDLIYDFEMYKIDSRIIDDINNKGTHTHSLDDLEEILCNILKQMRKNQNFTENENNKSECKCSSSYKRDKINEALSMEISNQISSPIYERDDNTSKDKKYYDSLMNDSCDTSIDNRNNIVDDVNLTKNKKRKINNHGIQVEKYEEILLYNEIFYNIIVYKDENKNVNEAILVNELFSEIGYYEKYSNNNDNMFLIIDGIKVLCYNNIDGSIDILNADILKRKINQKKKII</sequence>
<dbReference type="EMBL" id="MCFH01000054">
    <property type="protein sequence ID" value="ORX43290.1"/>
    <property type="molecule type" value="Genomic_DNA"/>
</dbReference>
<keyword evidence="2" id="KW-1185">Reference proteome</keyword>
<gene>
    <name evidence="1" type="ORF">BCR36DRAFT_415703</name>
</gene>
<organism evidence="1 2">
    <name type="scientific">Piromyces finnis</name>
    <dbReference type="NCBI Taxonomy" id="1754191"/>
    <lineage>
        <taxon>Eukaryota</taxon>
        <taxon>Fungi</taxon>
        <taxon>Fungi incertae sedis</taxon>
        <taxon>Chytridiomycota</taxon>
        <taxon>Chytridiomycota incertae sedis</taxon>
        <taxon>Neocallimastigomycetes</taxon>
        <taxon>Neocallimastigales</taxon>
        <taxon>Neocallimastigaceae</taxon>
        <taxon>Piromyces</taxon>
    </lineage>
</organism>
<proteinExistence type="predicted"/>
<evidence type="ECO:0000313" key="1">
    <source>
        <dbReference type="EMBL" id="ORX43290.1"/>
    </source>
</evidence>
<name>A0A1Y1UY33_9FUNG</name>
<reference evidence="1 2" key="2">
    <citation type="submission" date="2016-08" db="EMBL/GenBank/DDBJ databases">
        <title>Pervasive Adenine N6-methylation of Active Genes in Fungi.</title>
        <authorList>
            <consortium name="DOE Joint Genome Institute"/>
            <person name="Mondo S.J."/>
            <person name="Dannebaum R.O."/>
            <person name="Kuo R.C."/>
            <person name="Labutti K."/>
            <person name="Haridas S."/>
            <person name="Kuo A."/>
            <person name="Salamov A."/>
            <person name="Ahrendt S.R."/>
            <person name="Lipzen A."/>
            <person name="Sullivan W."/>
            <person name="Andreopoulos W.B."/>
            <person name="Clum A."/>
            <person name="Lindquist E."/>
            <person name="Daum C."/>
            <person name="Ramamoorthy G.K."/>
            <person name="Gryganskyi A."/>
            <person name="Culley D."/>
            <person name="Magnuson J.K."/>
            <person name="James T.Y."/>
            <person name="O'Malley M.A."/>
            <person name="Stajich J.E."/>
            <person name="Spatafora J.W."/>
            <person name="Visel A."/>
            <person name="Grigoriev I.V."/>
        </authorList>
    </citation>
    <scope>NUCLEOTIDE SEQUENCE [LARGE SCALE GENOMIC DNA]</scope>
    <source>
        <strain evidence="2">finn</strain>
    </source>
</reference>
<accession>A0A1Y1UY33</accession>
<comment type="caution">
    <text evidence="1">The sequence shown here is derived from an EMBL/GenBank/DDBJ whole genome shotgun (WGS) entry which is preliminary data.</text>
</comment>